<dbReference type="AlphaFoldDB" id="A0A9K3D256"/>
<name>A0A9K3D256_9EUKA</name>
<dbReference type="SUPFAM" id="SSF54575">
    <property type="entry name" value="Ribosomal protein L31e"/>
    <property type="match status" value="1"/>
</dbReference>
<gene>
    <name evidence="4" type="ORF">KIPB_008292</name>
</gene>
<evidence type="ECO:0000256" key="1">
    <source>
        <dbReference type="ARBA" id="ARBA00010808"/>
    </source>
</evidence>
<protein>
    <submittedName>
        <fullName evidence="4">Ribosomal protein L31e</fullName>
    </submittedName>
</protein>
<dbReference type="Pfam" id="PF01198">
    <property type="entry name" value="Ribosomal_L31e"/>
    <property type="match status" value="1"/>
</dbReference>
<dbReference type="InterPro" id="IPR023621">
    <property type="entry name" value="Ribosomal_eL31_dom_sf"/>
</dbReference>
<comment type="caution">
    <text evidence="4">The sequence shown here is derived from an EMBL/GenBank/DDBJ whole genome shotgun (WGS) entry which is preliminary data.</text>
</comment>
<dbReference type="EMBL" id="BDIP01002529">
    <property type="protein sequence ID" value="GIQ86438.1"/>
    <property type="molecule type" value="Genomic_DNA"/>
</dbReference>
<dbReference type="Gene3D" id="3.10.440.10">
    <property type="match status" value="1"/>
</dbReference>
<dbReference type="GO" id="GO:0022625">
    <property type="term" value="C:cytosolic large ribosomal subunit"/>
    <property type="evidence" value="ECO:0007669"/>
    <property type="project" value="TreeGrafter"/>
</dbReference>
<organism evidence="4 5">
    <name type="scientific">Kipferlia bialata</name>
    <dbReference type="NCBI Taxonomy" id="797122"/>
    <lineage>
        <taxon>Eukaryota</taxon>
        <taxon>Metamonada</taxon>
        <taxon>Carpediemonas-like organisms</taxon>
        <taxon>Kipferlia</taxon>
    </lineage>
</organism>
<dbReference type="PANTHER" id="PTHR10956:SF0">
    <property type="entry name" value="60S RIBOSOMAL PROTEIN L31"/>
    <property type="match status" value="1"/>
</dbReference>
<evidence type="ECO:0000256" key="3">
    <source>
        <dbReference type="ARBA" id="ARBA00023274"/>
    </source>
</evidence>
<keyword evidence="5" id="KW-1185">Reference proteome</keyword>
<keyword evidence="3" id="KW-0687">Ribonucleoprotein</keyword>
<dbReference type="NCBIfam" id="NF002258">
    <property type="entry name" value="PRK01192.1-1"/>
    <property type="match status" value="1"/>
</dbReference>
<accession>A0A9K3D256</accession>
<dbReference type="Proteomes" id="UP000265618">
    <property type="component" value="Unassembled WGS sequence"/>
</dbReference>
<evidence type="ECO:0000256" key="2">
    <source>
        <dbReference type="ARBA" id="ARBA00022980"/>
    </source>
</evidence>
<sequence>MSESVAYEMTVNLARQTKGLRFKKRCPRAVASVKEIVSRMTNCDDVRIATGLNEWIWSRGIRKPVRRIRVRATVVEEEGEKFVAVSHVQGCILRKHFKGKYSVKKVIEEEE</sequence>
<dbReference type="GO" id="GO:0002181">
    <property type="term" value="P:cytoplasmic translation"/>
    <property type="evidence" value="ECO:0007669"/>
    <property type="project" value="TreeGrafter"/>
</dbReference>
<dbReference type="PANTHER" id="PTHR10956">
    <property type="entry name" value="60S RIBOSOMAL PROTEIN L31"/>
    <property type="match status" value="1"/>
</dbReference>
<reference evidence="4 5" key="1">
    <citation type="journal article" date="2018" name="PLoS ONE">
        <title>The draft genome of Kipferlia bialata reveals reductive genome evolution in fornicate parasites.</title>
        <authorList>
            <person name="Tanifuji G."/>
            <person name="Takabayashi S."/>
            <person name="Kume K."/>
            <person name="Takagi M."/>
            <person name="Nakayama T."/>
            <person name="Kamikawa R."/>
            <person name="Inagaki Y."/>
            <person name="Hashimoto T."/>
        </authorList>
    </citation>
    <scope>NUCLEOTIDE SEQUENCE [LARGE SCALE GENOMIC DNA]</scope>
    <source>
        <strain evidence="4">NY0173</strain>
    </source>
</reference>
<evidence type="ECO:0000313" key="4">
    <source>
        <dbReference type="EMBL" id="GIQ86438.1"/>
    </source>
</evidence>
<dbReference type="InterPro" id="IPR000054">
    <property type="entry name" value="Ribosomal_eL31"/>
</dbReference>
<dbReference type="OrthoDB" id="9739313at2759"/>
<evidence type="ECO:0000313" key="5">
    <source>
        <dbReference type="Proteomes" id="UP000265618"/>
    </source>
</evidence>
<keyword evidence="2 4" id="KW-0689">Ribosomal protein</keyword>
<dbReference type="GO" id="GO:0003735">
    <property type="term" value="F:structural constituent of ribosome"/>
    <property type="evidence" value="ECO:0007669"/>
    <property type="project" value="InterPro"/>
</dbReference>
<comment type="similarity">
    <text evidence="1">Belongs to the eukaryotic ribosomal protein eL31 family.</text>
</comment>
<dbReference type="SMART" id="SM01380">
    <property type="entry name" value="Ribosomal_L31e"/>
    <property type="match status" value="1"/>
</dbReference>
<proteinExistence type="inferred from homology"/>